<evidence type="ECO:0000256" key="5">
    <source>
        <dbReference type="ARBA" id="ARBA00023239"/>
    </source>
</evidence>
<dbReference type="InterPro" id="IPR008949">
    <property type="entry name" value="Isoprenoid_synthase_dom_sf"/>
</dbReference>
<sequence>MVCHLFGAFPPFPFTKPPRRAQFVLGLGGNCRFSGKVRCIAAQTNATENIVRRSANYQPPIWDNDFAQSLTSEFKGEVYGKRINKLKEDVRVMLNQPINTLNQLELIDTLQRLGIGYHFEDEIERQLMGIYSKRTGVAGTEDIHAIALEFRLLRQHGYSISQDVFSNFQDEMGNFKTCLGENLEGMLSLYEASFLEEEGESILQVARDFTTGYLNGYIKRNKNDKYTSMLITHALEMPLHWRMPRLETRWFIDIYARKQGMDSLLLELAMLDFNYVQAIHQEDLKYSSRWWMNTGLAEKLSFARDRIMENFLWTIGMIFEPQFGYYRRMTAKLFALATTIDDIYDVYGTLDELELFTDAVKRWDVNAMEQLPDYMKICFLALHNSINEIAFDTLKEQGLNIIPYLKKSWADLCKAFLLEAKWYNDGYTPTLEEYIDNALISIAGPLLLVHGYFLLKNPVTIDALKVLKEYSNIIRSSAIIFRLADDLATSSDEIKRGDVPKSIQCYMHETGASEVRAREHIQYLISQTWRNMNKERVVDSPFSKPFVGLANNLTRMAQCMYQYGDGHGIEDQETKDRVLSLLIQPVVGMSHGL</sequence>
<dbReference type="SUPFAM" id="SSF48576">
    <property type="entry name" value="Terpenoid synthases"/>
    <property type="match status" value="1"/>
</dbReference>
<evidence type="ECO:0000313" key="9">
    <source>
        <dbReference type="Proteomes" id="UP000027138"/>
    </source>
</evidence>
<protein>
    <submittedName>
        <fullName evidence="8">Uncharacterized protein</fullName>
    </submittedName>
</protein>
<dbReference type="InterPro" id="IPR001906">
    <property type="entry name" value="Terpene_synth_N"/>
</dbReference>
<keyword evidence="9" id="KW-1185">Reference proteome</keyword>
<organism evidence="8 9">
    <name type="scientific">Jatropha curcas</name>
    <name type="common">Barbados nut</name>
    <dbReference type="NCBI Taxonomy" id="180498"/>
    <lineage>
        <taxon>Eukaryota</taxon>
        <taxon>Viridiplantae</taxon>
        <taxon>Streptophyta</taxon>
        <taxon>Embryophyta</taxon>
        <taxon>Tracheophyta</taxon>
        <taxon>Spermatophyta</taxon>
        <taxon>Magnoliopsida</taxon>
        <taxon>eudicotyledons</taxon>
        <taxon>Gunneridae</taxon>
        <taxon>Pentapetalae</taxon>
        <taxon>rosids</taxon>
        <taxon>fabids</taxon>
        <taxon>Malpighiales</taxon>
        <taxon>Euphorbiaceae</taxon>
        <taxon>Crotonoideae</taxon>
        <taxon>Jatropheae</taxon>
        <taxon>Jatropha</taxon>
    </lineage>
</organism>
<evidence type="ECO:0000256" key="4">
    <source>
        <dbReference type="ARBA" id="ARBA00022842"/>
    </source>
</evidence>
<dbReference type="SFLD" id="SFLDG01019">
    <property type="entry name" value="Terpene_Cyclase_Like_1_C_Termi"/>
    <property type="match status" value="1"/>
</dbReference>
<proteinExistence type="inferred from homology"/>
<comment type="cofactor">
    <cofactor evidence="1">
        <name>Mg(2+)</name>
        <dbReference type="ChEBI" id="CHEBI:18420"/>
    </cofactor>
</comment>
<evidence type="ECO:0000313" key="8">
    <source>
        <dbReference type="EMBL" id="KDP35321.1"/>
    </source>
</evidence>
<dbReference type="InterPro" id="IPR036965">
    <property type="entry name" value="Terpene_synth_N_sf"/>
</dbReference>
<dbReference type="FunFam" id="1.10.600.10:FF:000007">
    <property type="entry name" value="Isoprene synthase, chloroplastic"/>
    <property type="match status" value="1"/>
</dbReference>
<evidence type="ECO:0000259" key="6">
    <source>
        <dbReference type="Pfam" id="PF01397"/>
    </source>
</evidence>
<feature type="domain" description="Terpene synthase N-terminal" evidence="6">
    <location>
        <begin position="61"/>
        <end position="235"/>
    </location>
</feature>
<gene>
    <name evidence="8" type="ORF">JCGZ_09480</name>
</gene>
<dbReference type="SFLD" id="SFLDS00005">
    <property type="entry name" value="Isoprenoid_Synthase_Type_I"/>
    <property type="match status" value="1"/>
</dbReference>
<dbReference type="SUPFAM" id="SSF48239">
    <property type="entry name" value="Terpenoid cyclases/Protein prenyltransferases"/>
    <property type="match status" value="1"/>
</dbReference>
<evidence type="ECO:0000256" key="1">
    <source>
        <dbReference type="ARBA" id="ARBA00001946"/>
    </source>
</evidence>
<dbReference type="InterPro" id="IPR008930">
    <property type="entry name" value="Terpenoid_cyclase/PrenylTrfase"/>
</dbReference>
<dbReference type="Gene3D" id="1.50.10.130">
    <property type="entry name" value="Terpene synthase, N-terminal domain"/>
    <property type="match status" value="1"/>
</dbReference>
<feature type="domain" description="Terpene synthase metal-binding" evidence="7">
    <location>
        <begin position="293"/>
        <end position="530"/>
    </location>
</feature>
<dbReference type="Proteomes" id="UP000027138">
    <property type="component" value="Unassembled WGS sequence"/>
</dbReference>
<dbReference type="InterPro" id="IPR005630">
    <property type="entry name" value="Terpene_synthase_metal-bd"/>
</dbReference>
<evidence type="ECO:0000256" key="2">
    <source>
        <dbReference type="ARBA" id="ARBA00006333"/>
    </source>
</evidence>
<keyword evidence="5" id="KW-0456">Lyase</keyword>
<name>A0A067KGH3_JATCU</name>
<comment type="similarity">
    <text evidence="2">Belongs to the terpene synthase family.</text>
</comment>
<dbReference type="GO" id="GO:0010333">
    <property type="term" value="F:terpene synthase activity"/>
    <property type="evidence" value="ECO:0007669"/>
    <property type="project" value="InterPro"/>
</dbReference>
<dbReference type="CDD" id="cd00684">
    <property type="entry name" value="Terpene_cyclase_plant_C1"/>
    <property type="match status" value="1"/>
</dbReference>
<evidence type="ECO:0000259" key="7">
    <source>
        <dbReference type="Pfam" id="PF03936"/>
    </source>
</evidence>
<reference evidence="8 9" key="1">
    <citation type="journal article" date="2014" name="PLoS ONE">
        <title>Global Analysis of Gene Expression Profiles in Physic Nut (Jatropha curcas L.) Seedlings Exposed to Salt Stress.</title>
        <authorList>
            <person name="Zhang L."/>
            <person name="Zhang C."/>
            <person name="Wu P."/>
            <person name="Chen Y."/>
            <person name="Li M."/>
            <person name="Jiang H."/>
            <person name="Wu G."/>
        </authorList>
    </citation>
    <scope>NUCLEOTIDE SEQUENCE [LARGE SCALE GENOMIC DNA]</scope>
    <source>
        <strain evidence="9">cv. GZQX0401</strain>
        <tissue evidence="8">Young leaves</tissue>
    </source>
</reference>
<dbReference type="EMBL" id="KK914490">
    <property type="protein sequence ID" value="KDP35321.1"/>
    <property type="molecule type" value="Genomic_DNA"/>
</dbReference>
<keyword evidence="4" id="KW-0460">Magnesium</keyword>
<dbReference type="Pfam" id="PF01397">
    <property type="entry name" value="Terpene_synth"/>
    <property type="match status" value="1"/>
</dbReference>
<dbReference type="AlphaFoldDB" id="A0A067KGH3"/>
<dbReference type="Gene3D" id="1.10.600.10">
    <property type="entry name" value="Farnesyl Diphosphate Synthase"/>
    <property type="match status" value="1"/>
</dbReference>
<dbReference type="OrthoDB" id="1936865at2759"/>
<dbReference type="FunFam" id="1.50.10.130:FF:000001">
    <property type="entry name" value="Isoprene synthase, chloroplastic"/>
    <property type="match status" value="1"/>
</dbReference>
<dbReference type="GO" id="GO:0016102">
    <property type="term" value="P:diterpenoid biosynthetic process"/>
    <property type="evidence" value="ECO:0007669"/>
    <property type="project" value="InterPro"/>
</dbReference>
<dbReference type="Pfam" id="PF03936">
    <property type="entry name" value="Terpene_synth_C"/>
    <property type="match status" value="1"/>
</dbReference>
<keyword evidence="3" id="KW-0479">Metal-binding</keyword>
<dbReference type="STRING" id="180498.A0A067KGH3"/>
<dbReference type="GO" id="GO:0000287">
    <property type="term" value="F:magnesium ion binding"/>
    <property type="evidence" value="ECO:0007669"/>
    <property type="project" value="InterPro"/>
</dbReference>
<evidence type="ECO:0000256" key="3">
    <source>
        <dbReference type="ARBA" id="ARBA00022723"/>
    </source>
</evidence>
<dbReference type="InterPro" id="IPR034741">
    <property type="entry name" value="Terpene_cyclase-like_1_C"/>
</dbReference>
<dbReference type="InterPro" id="IPR050148">
    <property type="entry name" value="Terpene_synthase-like"/>
</dbReference>
<dbReference type="InterPro" id="IPR044814">
    <property type="entry name" value="Terpene_cyclase_plant_C1"/>
</dbReference>
<accession>A0A067KGH3</accession>
<dbReference type="PANTHER" id="PTHR31225">
    <property type="entry name" value="OS04G0344100 PROTEIN-RELATED"/>
    <property type="match status" value="1"/>
</dbReference>
<dbReference type="PANTHER" id="PTHR31225:SF9">
    <property type="entry name" value="TERPENE SYNTHASE 10"/>
    <property type="match status" value="1"/>
</dbReference>
<dbReference type="SFLD" id="SFLDG01604">
    <property type="entry name" value="Terpene_Cyclase_Like_1_C_Termi"/>
    <property type="match status" value="1"/>
</dbReference>